<dbReference type="Gene3D" id="3.40.50.1820">
    <property type="entry name" value="alpha/beta hydrolase"/>
    <property type="match status" value="1"/>
</dbReference>
<accession>A0ABW9KH99</accession>
<dbReference type="PANTHER" id="PTHR32268">
    <property type="entry name" value="HOMOSERINE O-ACETYLTRANSFERASE"/>
    <property type="match status" value="1"/>
</dbReference>
<dbReference type="Pfam" id="PF00561">
    <property type="entry name" value="Abhydrolase_1"/>
    <property type="match status" value="1"/>
</dbReference>
<dbReference type="Proteomes" id="UP001634747">
    <property type="component" value="Unassembled WGS sequence"/>
</dbReference>
<proteinExistence type="predicted"/>
<evidence type="ECO:0000259" key="2">
    <source>
        <dbReference type="Pfam" id="PF00561"/>
    </source>
</evidence>
<keyword evidence="4" id="KW-1185">Reference proteome</keyword>
<evidence type="ECO:0000313" key="4">
    <source>
        <dbReference type="Proteomes" id="UP001634747"/>
    </source>
</evidence>
<organism evidence="3 4">
    <name type="scientific">Terriglobus aquaticus</name>
    <dbReference type="NCBI Taxonomy" id="940139"/>
    <lineage>
        <taxon>Bacteria</taxon>
        <taxon>Pseudomonadati</taxon>
        <taxon>Acidobacteriota</taxon>
        <taxon>Terriglobia</taxon>
        <taxon>Terriglobales</taxon>
        <taxon>Acidobacteriaceae</taxon>
        <taxon>Terriglobus</taxon>
    </lineage>
</organism>
<dbReference type="InterPro" id="IPR029058">
    <property type="entry name" value="AB_hydrolase_fold"/>
</dbReference>
<name>A0ABW9KH99_9BACT</name>
<evidence type="ECO:0000313" key="3">
    <source>
        <dbReference type="EMBL" id="MFN2974908.1"/>
    </source>
</evidence>
<keyword evidence="3" id="KW-0378">Hydrolase</keyword>
<comment type="caution">
    <text evidence="3">The sequence shown here is derived from an EMBL/GenBank/DDBJ whole genome shotgun (WGS) entry which is preliminary data.</text>
</comment>
<evidence type="ECO:0000256" key="1">
    <source>
        <dbReference type="SAM" id="SignalP"/>
    </source>
</evidence>
<dbReference type="GO" id="GO:0016787">
    <property type="term" value="F:hydrolase activity"/>
    <property type="evidence" value="ECO:0007669"/>
    <property type="project" value="UniProtKB-KW"/>
</dbReference>
<dbReference type="InterPro" id="IPR000073">
    <property type="entry name" value="AB_hydrolase_1"/>
</dbReference>
<dbReference type="RefSeq" id="WP_263413544.1">
    <property type="nucleotide sequence ID" value="NZ_BAABBH010000001.1"/>
</dbReference>
<reference evidence="3 4" key="1">
    <citation type="submission" date="2024-12" db="EMBL/GenBank/DDBJ databases">
        <authorList>
            <person name="Lee Y."/>
        </authorList>
    </citation>
    <scope>NUCLEOTIDE SEQUENCE [LARGE SCALE GENOMIC DNA]</scope>
    <source>
        <strain evidence="3 4">03SUJ4</strain>
    </source>
</reference>
<feature type="domain" description="AB hydrolase-1" evidence="2">
    <location>
        <begin position="97"/>
        <end position="347"/>
    </location>
</feature>
<dbReference type="EMBL" id="JBJYXY010000001">
    <property type="protein sequence ID" value="MFN2974908.1"/>
    <property type="molecule type" value="Genomic_DNA"/>
</dbReference>
<dbReference type="PIRSF" id="PIRSF000443">
    <property type="entry name" value="Homoser_Ac_trans"/>
    <property type="match status" value="1"/>
</dbReference>
<feature type="signal peptide" evidence="1">
    <location>
        <begin position="1"/>
        <end position="22"/>
    </location>
</feature>
<sequence>MRRLVGLLLSVVGLCSPSLAMAADPAGPPAPVRHEYVLRNFRTESGAVLPEARLVYGTTGTLNADRSNAVLLPSHYMANMNGYGFLVKSAAFPEGALDPSKLFLITTELFGNGRSSSPSNTPPPFDGPRFPVMTIRDNVEAVHQMLTEELHIQHLRAVIGFSMGAQQAFQWAVSYPTFMDRAVATSGTAKTYGHGIVRLEGQIAALTADPAFMNGNYKTEPAKGLEAFGMVWAGWLYSQEWWRKELWRTASPPGTTFEQYMFSFRKRFNADANDYILQARTWESNDVGKTLLVDGRPAAFQGDVEKALRSVKVPFLYMPSATDLYFPLEDATYEAAFLPHGKLLPIPSLWGHPAGAGASPADKLFLNRQIAAFLSE</sequence>
<feature type="chain" id="PRO_5045460271" evidence="1">
    <location>
        <begin position="23"/>
        <end position="376"/>
    </location>
</feature>
<dbReference type="PANTHER" id="PTHR32268:SF15">
    <property type="entry name" value="HOMOSERINE ACETYLTRANSFERASE FAMILY PROTEIN (AFU_ORTHOLOGUE AFUA_1G15350)"/>
    <property type="match status" value="1"/>
</dbReference>
<keyword evidence="1" id="KW-0732">Signal</keyword>
<gene>
    <name evidence="3" type="ORF">ACK2TP_03965</name>
</gene>
<dbReference type="InterPro" id="IPR008220">
    <property type="entry name" value="HAT_MetX-like"/>
</dbReference>
<protein>
    <submittedName>
        <fullName evidence="3">Alpha/beta fold hydrolase</fullName>
    </submittedName>
</protein>
<dbReference type="SUPFAM" id="SSF53474">
    <property type="entry name" value="alpha/beta-Hydrolases"/>
    <property type="match status" value="1"/>
</dbReference>